<accession>A0ABY5GJA5</accession>
<organism evidence="1 2">
    <name type="scientific">Photobacterium atrarenae</name>
    <dbReference type="NCBI Taxonomy" id="865757"/>
    <lineage>
        <taxon>Bacteria</taxon>
        <taxon>Pseudomonadati</taxon>
        <taxon>Pseudomonadota</taxon>
        <taxon>Gammaproteobacteria</taxon>
        <taxon>Vibrionales</taxon>
        <taxon>Vibrionaceae</taxon>
        <taxon>Photobacterium</taxon>
    </lineage>
</organism>
<protein>
    <submittedName>
        <fullName evidence="1">Uncharacterized protein</fullName>
    </submittedName>
</protein>
<sequence length="203" mass="23860">MLINKIELKKLILENKPLDFCRSHLFDQNVYIFENSEELGVKGEYHDFKCEIGNALNTSPNNIAIVGSGKFGFSMNPTKDIFKDFNRKSDLDVVIACPQIFEKTWWQLRKSYYSNQIEVRESHANDIFSKFLVVNDKMEYKSTHMRETITLLEEMKKNINRSFRIKRKINYRIYSNWLDVESYHEFGVGLLKNVLSGPRGNSL</sequence>
<reference evidence="1" key="1">
    <citation type="submission" date="2022-07" db="EMBL/GenBank/DDBJ databases">
        <title>Genome sequencing of Photobacterium atrarenae GJH2-4.</title>
        <authorList>
            <person name="Park S.-J."/>
        </authorList>
    </citation>
    <scope>NUCLEOTIDE SEQUENCE</scope>
    <source>
        <strain evidence="1">GJH2-4</strain>
    </source>
</reference>
<dbReference type="EMBL" id="CP101508">
    <property type="protein sequence ID" value="UTV29013.1"/>
    <property type="molecule type" value="Genomic_DNA"/>
</dbReference>
<dbReference type="Proteomes" id="UP001057998">
    <property type="component" value="Chromosome 1"/>
</dbReference>
<proteinExistence type="predicted"/>
<evidence type="ECO:0000313" key="2">
    <source>
        <dbReference type="Proteomes" id="UP001057998"/>
    </source>
</evidence>
<keyword evidence="2" id="KW-1185">Reference proteome</keyword>
<name>A0ABY5GJA5_9GAMM</name>
<dbReference type="RefSeq" id="WP_255390337.1">
    <property type="nucleotide sequence ID" value="NZ_CP101508.1"/>
</dbReference>
<evidence type="ECO:0000313" key="1">
    <source>
        <dbReference type="EMBL" id="UTV29013.1"/>
    </source>
</evidence>
<gene>
    <name evidence="1" type="ORF">NNL38_07225</name>
</gene>